<evidence type="ECO:0000313" key="3">
    <source>
        <dbReference type="Proteomes" id="UP000243847"/>
    </source>
</evidence>
<dbReference type="AlphaFoldDB" id="A0A173LVX3"/>
<evidence type="ECO:0000313" key="2">
    <source>
        <dbReference type="EMBL" id="BAU98999.1"/>
    </source>
</evidence>
<dbReference type="GO" id="GO:0004812">
    <property type="term" value="F:aminoacyl-tRNA ligase activity"/>
    <property type="evidence" value="ECO:0007669"/>
    <property type="project" value="UniProtKB-KW"/>
</dbReference>
<dbReference type="GeneID" id="80451643"/>
<dbReference type="EMBL" id="AP017457">
    <property type="protein sequence ID" value="BAU98999.1"/>
    <property type="molecule type" value="Genomic_DNA"/>
</dbReference>
<dbReference type="OrthoDB" id="5114813at2"/>
<evidence type="ECO:0000256" key="1">
    <source>
        <dbReference type="SAM" id="MobiDB-lite"/>
    </source>
</evidence>
<keyword evidence="2" id="KW-0030">Aminoacyl-tRNA synthetase</keyword>
<dbReference type="RefSeq" id="WP_096380882.1">
    <property type="nucleotide sequence ID" value="NZ_AP017457.1"/>
</dbReference>
<proteinExistence type="predicted"/>
<accession>A0A173LVX3</accession>
<sequence>MSEEQSSFQPHSDEELARLLEEQMRLMRGTAPAAQTPVPPAEQVEVSPSSVVESPGPEFDVVEEAEDTGIDELFGALLEDTSEVVVVQETVVEQFQPMVDESTLEHTQPITYIAEETVTAAVIDDHVVVEDVLVEDVVEDAQVIAERILSEISVDGVVVATTIAETAGPEPIPQMFGEAAVSQPVPVDAPAVLISPVQEAPPVEYSVPIVEEVVEEVVEVDVVAETEVPRVRSNNPLSSFAPRPTFDELVFGANSDD</sequence>
<feature type="region of interest" description="Disordered" evidence="1">
    <location>
        <begin position="30"/>
        <end position="56"/>
    </location>
</feature>
<dbReference type="KEGG" id="amin:AUMI_14570"/>
<dbReference type="Proteomes" id="UP000243847">
    <property type="component" value="Chromosome sequence1"/>
</dbReference>
<gene>
    <name evidence="2" type="ORF">AUMI_14570</name>
</gene>
<organism evidence="2 3">
    <name type="scientific">Aurantimicrobium minutum</name>
    <dbReference type="NCBI Taxonomy" id="708131"/>
    <lineage>
        <taxon>Bacteria</taxon>
        <taxon>Bacillati</taxon>
        <taxon>Actinomycetota</taxon>
        <taxon>Actinomycetes</taxon>
        <taxon>Micrococcales</taxon>
        <taxon>Microbacteriaceae</taxon>
        <taxon>Aurantimicrobium</taxon>
    </lineage>
</organism>
<reference evidence="2 3" key="1">
    <citation type="journal article" date="2016" name="Genome Announc.">
        <title>Complete Genome Sequence of Aurantimicrobium minutum Type Strain KNCT, a Planktonic Ultramicrobacterium Isolated from River Water.</title>
        <authorList>
            <person name="Nakai R."/>
            <person name="Fujisawa T."/>
            <person name="Nakamura Y."/>
            <person name="Nishide H."/>
            <person name="Uchiyama I."/>
            <person name="Baba T."/>
            <person name="Toyoda A."/>
            <person name="Fujiyama A."/>
            <person name="Naganuma T."/>
            <person name="Niki H."/>
        </authorList>
    </citation>
    <scope>NUCLEOTIDE SEQUENCE [LARGE SCALE GENOMIC DNA]</scope>
    <source>
        <strain evidence="2 3">KNC</strain>
    </source>
</reference>
<name>A0A173LVX3_9MICO</name>
<keyword evidence="2" id="KW-0436">Ligase</keyword>
<protein>
    <submittedName>
        <fullName evidence="2">Tryptophanyl-tRNA synthetase</fullName>
    </submittedName>
</protein>